<organism evidence="2 3">
    <name type="scientific">Hypsizygus marmoreus</name>
    <name type="common">White beech mushroom</name>
    <name type="synonym">Agaricus marmoreus</name>
    <dbReference type="NCBI Taxonomy" id="39966"/>
    <lineage>
        <taxon>Eukaryota</taxon>
        <taxon>Fungi</taxon>
        <taxon>Dikarya</taxon>
        <taxon>Basidiomycota</taxon>
        <taxon>Agaricomycotina</taxon>
        <taxon>Agaricomycetes</taxon>
        <taxon>Agaricomycetidae</taxon>
        <taxon>Agaricales</taxon>
        <taxon>Tricholomatineae</taxon>
        <taxon>Lyophyllaceae</taxon>
        <taxon>Hypsizygus</taxon>
    </lineage>
</organism>
<comment type="caution">
    <text evidence="2">The sequence shown here is derived from an EMBL/GenBank/DDBJ whole genome shotgun (WGS) entry which is preliminary data.</text>
</comment>
<dbReference type="Proteomes" id="UP000076154">
    <property type="component" value="Unassembled WGS sequence"/>
</dbReference>
<accession>A0A369K0B0</accession>
<evidence type="ECO:0000313" key="2">
    <source>
        <dbReference type="EMBL" id="RDB28039.1"/>
    </source>
</evidence>
<evidence type="ECO:0000313" key="3">
    <source>
        <dbReference type="Proteomes" id="UP000076154"/>
    </source>
</evidence>
<sequence>MCFTTCRVDEGILGVHKTAEIISSRLEMSTSTSPSEGSSNRSSRSRLVKSWDYDRLTDMALQIYQSSCMFYMDTPNISSVEHRDRRTRQVTRTLYVFRACQQMLSMNAR</sequence>
<proteinExistence type="predicted"/>
<dbReference type="EMBL" id="LUEZ02000013">
    <property type="protein sequence ID" value="RDB28039.1"/>
    <property type="molecule type" value="Genomic_DNA"/>
</dbReference>
<reference evidence="2" key="1">
    <citation type="submission" date="2018-04" db="EMBL/GenBank/DDBJ databases">
        <title>Whole genome sequencing of Hypsizygus marmoreus.</title>
        <authorList>
            <person name="Choi I.-G."/>
            <person name="Min B."/>
            <person name="Kim J.-G."/>
            <person name="Kim S."/>
            <person name="Oh Y.-L."/>
            <person name="Kong W.-S."/>
            <person name="Park H."/>
            <person name="Jeong J."/>
            <person name="Song E.-S."/>
        </authorList>
    </citation>
    <scope>NUCLEOTIDE SEQUENCE [LARGE SCALE GENOMIC DNA]</scope>
    <source>
        <strain evidence="2">51987-8</strain>
    </source>
</reference>
<dbReference type="AlphaFoldDB" id="A0A369K0B0"/>
<dbReference type="InParanoid" id="A0A369K0B0"/>
<feature type="compositionally biased region" description="Low complexity" evidence="1">
    <location>
        <begin position="29"/>
        <end position="42"/>
    </location>
</feature>
<keyword evidence="3" id="KW-1185">Reference proteome</keyword>
<protein>
    <submittedName>
        <fullName evidence="2">Uncharacterized protein</fullName>
    </submittedName>
</protein>
<gene>
    <name evidence="2" type="ORF">Hypma_002071</name>
</gene>
<evidence type="ECO:0000256" key="1">
    <source>
        <dbReference type="SAM" id="MobiDB-lite"/>
    </source>
</evidence>
<name>A0A369K0B0_HYPMA</name>
<feature type="region of interest" description="Disordered" evidence="1">
    <location>
        <begin position="26"/>
        <end position="46"/>
    </location>
</feature>